<name>A0ACB9NCB8_BAUVA</name>
<evidence type="ECO:0000313" key="2">
    <source>
        <dbReference type="Proteomes" id="UP000828941"/>
    </source>
</evidence>
<reference evidence="1 2" key="1">
    <citation type="journal article" date="2022" name="DNA Res.">
        <title>Chromosomal-level genome assembly of the orchid tree Bauhinia variegata (Leguminosae; Cercidoideae) supports the allotetraploid origin hypothesis of Bauhinia.</title>
        <authorList>
            <person name="Zhong Y."/>
            <person name="Chen Y."/>
            <person name="Zheng D."/>
            <person name="Pang J."/>
            <person name="Liu Y."/>
            <person name="Luo S."/>
            <person name="Meng S."/>
            <person name="Qian L."/>
            <person name="Wei D."/>
            <person name="Dai S."/>
            <person name="Zhou R."/>
        </authorList>
    </citation>
    <scope>NUCLEOTIDE SEQUENCE [LARGE SCALE GENOMIC DNA]</scope>
    <source>
        <strain evidence="1">BV-YZ2020</strain>
    </source>
</reference>
<dbReference type="Proteomes" id="UP000828941">
    <property type="component" value="Chromosome 7"/>
</dbReference>
<dbReference type="EMBL" id="CM039432">
    <property type="protein sequence ID" value="KAI4334075.1"/>
    <property type="molecule type" value="Genomic_DNA"/>
</dbReference>
<gene>
    <name evidence="1" type="ORF">L6164_018812</name>
</gene>
<proteinExistence type="predicted"/>
<sequence length="166" mass="16930">MCYVGKATKIFIFIVTVLVVLGLVLGFGLIRRTHHRKNDCSDGHCSIPPPATYFPSPTFSSLSPPQPGQNPSPDTPATPNPGSTQPSPPAQDPSPPNPILGPPPPITNPSPPPPSPDLNQPPPPLLASPPPPSSPENTTPPNSSGASPPMSPPASSTPASPGPVHA</sequence>
<comment type="caution">
    <text evidence="1">The sequence shown here is derived from an EMBL/GenBank/DDBJ whole genome shotgun (WGS) entry which is preliminary data.</text>
</comment>
<keyword evidence="2" id="KW-1185">Reference proteome</keyword>
<protein>
    <submittedName>
        <fullName evidence="1">Uncharacterized protein</fullName>
    </submittedName>
</protein>
<accession>A0ACB9NCB8</accession>
<evidence type="ECO:0000313" key="1">
    <source>
        <dbReference type="EMBL" id="KAI4334075.1"/>
    </source>
</evidence>
<organism evidence="1 2">
    <name type="scientific">Bauhinia variegata</name>
    <name type="common">Purple orchid tree</name>
    <name type="synonym">Phanera variegata</name>
    <dbReference type="NCBI Taxonomy" id="167791"/>
    <lineage>
        <taxon>Eukaryota</taxon>
        <taxon>Viridiplantae</taxon>
        <taxon>Streptophyta</taxon>
        <taxon>Embryophyta</taxon>
        <taxon>Tracheophyta</taxon>
        <taxon>Spermatophyta</taxon>
        <taxon>Magnoliopsida</taxon>
        <taxon>eudicotyledons</taxon>
        <taxon>Gunneridae</taxon>
        <taxon>Pentapetalae</taxon>
        <taxon>rosids</taxon>
        <taxon>fabids</taxon>
        <taxon>Fabales</taxon>
        <taxon>Fabaceae</taxon>
        <taxon>Cercidoideae</taxon>
        <taxon>Cercideae</taxon>
        <taxon>Bauhiniinae</taxon>
        <taxon>Bauhinia</taxon>
    </lineage>
</organism>